<dbReference type="InterPro" id="IPR044511">
    <property type="entry name" value="At1g03370/At5g50170-like"/>
</dbReference>
<dbReference type="InterPro" id="IPR000008">
    <property type="entry name" value="C2_dom"/>
</dbReference>
<feature type="region of interest" description="Disordered" evidence="3">
    <location>
        <begin position="113"/>
        <end position="143"/>
    </location>
</feature>
<feature type="domain" description="C2" evidence="4">
    <location>
        <begin position="1"/>
        <end position="101"/>
    </location>
</feature>
<dbReference type="Pfam" id="PF00168">
    <property type="entry name" value="C2"/>
    <property type="match status" value="2"/>
</dbReference>
<dbReference type="AlphaFoldDB" id="S8CBX8"/>
<comment type="subcellular location">
    <subcellularLocation>
        <location evidence="1">Membrane</location>
    </subcellularLocation>
</comment>
<dbReference type="PROSITE" id="PS50004">
    <property type="entry name" value="C2"/>
    <property type="match status" value="2"/>
</dbReference>
<dbReference type="PANTHER" id="PTHR46296:SF8">
    <property type="entry name" value="OS06G0297800 PROTEIN"/>
    <property type="match status" value="1"/>
</dbReference>
<dbReference type="PANTHER" id="PTHR46296">
    <property type="entry name" value="BNAA05G37250D PROTEIN"/>
    <property type="match status" value="1"/>
</dbReference>
<dbReference type="PROSITE" id="PS51778">
    <property type="entry name" value="VAST"/>
    <property type="match status" value="1"/>
</dbReference>
<evidence type="ECO:0000256" key="3">
    <source>
        <dbReference type="SAM" id="MobiDB-lite"/>
    </source>
</evidence>
<dbReference type="Gene3D" id="2.60.40.150">
    <property type="entry name" value="C2 domain"/>
    <property type="match status" value="2"/>
</dbReference>
<protein>
    <recommendedName>
        <fullName evidence="8">C2 domain-containing protein</fullName>
    </recommendedName>
</protein>
<dbReference type="InterPro" id="IPR031968">
    <property type="entry name" value="VASt"/>
</dbReference>
<sequence length="604" mass="67583">MKLLVSIIEAKNIPALDPNGFCDPYVKLKLGRQRFKSKVVKKCLNPSWNEDATFKVDDLNKKLKISVLDENYFSDDCIGWIKVSIGQLFDAKDQSLGTAWYKLHPKNKKARNKDCDITSMSSGSTDASEDESETWVDHEQQREEQPLSVDFEELIRCMETKEQEDEIPNPLSGGTVVECLYEISPKELNSLLFSPESDFTRSYADMLGSTDLKMDSWKIGDALKRTVSYTKPASKLVKALKASEEQTYLKADGSSYVILSTVSTPDAPCGKTFRTEILYLITSGPEQLSGAPSSRLVVSWRINFLQSTMLRSMIENGARQGIKESFGQYEILLSQRVKPLDHSHSHSTPDANPLLVAVEAESESILKLAVEYFWNITTISALLMLLYMLTHMWLVAPNTLNGLEFVGLDLPDSISELIVCLALVLQGKRVLEFISRFMRARLRKGCDNGIKAQGTGWLLTVALIEGSNLATIDSNGLSNPFVIFTCNGKSRTSSVKFHRSDPLWNEIFEFDAMDEPPSILEIQVLGFDGRFNEAPSFGNAEINFLKSNISDLSDIWIPLRGQLAQACHSKLHIRIFLNNTKGTNAVKDYLAKVEKEVGKKVLNS</sequence>
<evidence type="ECO:0000313" key="6">
    <source>
        <dbReference type="EMBL" id="EPS61881.1"/>
    </source>
</evidence>
<organism evidence="6 7">
    <name type="scientific">Genlisea aurea</name>
    <dbReference type="NCBI Taxonomy" id="192259"/>
    <lineage>
        <taxon>Eukaryota</taxon>
        <taxon>Viridiplantae</taxon>
        <taxon>Streptophyta</taxon>
        <taxon>Embryophyta</taxon>
        <taxon>Tracheophyta</taxon>
        <taxon>Spermatophyta</taxon>
        <taxon>Magnoliopsida</taxon>
        <taxon>eudicotyledons</taxon>
        <taxon>Gunneridae</taxon>
        <taxon>Pentapetalae</taxon>
        <taxon>asterids</taxon>
        <taxon>lamiids</taxon>
        <taxon>Lamiales</taxon>
        <taxon>Lentibulariaceae</taxon>
        <taxon>Genlisea</taxon>
    </lineage>
</organism>
<dbReference type="Pfam" id="PF16016">
    <property type="entry name" value="VASt"/>
    <property type="match status" value="1"/>
</dbReference>
<dbReference type="Proteomes" id="UP000015453">
    <property type="component" value="Unassembled WGS sequence"/>
</dbReference>
<feature type="domain" description="C2" evidence="4">
    <location>
        <begin position="438"/>
        <end position="557"/>
    </location>
</feature>
<reference evidence="6 7" key="1">
    <citation type="journal article" date="2013" name="BMC Genomics">
        <title>The miniature genome of a carnivorous plant Genlisea aurea contains a low number of genes and short non-coding sequences.</title>
        <authorList>
            <person name="Leushkin E.V."/>
            <person name="Sutormin R.A."/>
            <person name="Nabieva E.R."/>
            <person name="Penin A.A."/>
            <person name="Kondrashov A.S."/>
            <person name="Logacheva M.D."/>
        </authorList>
    </citation>
    <scope>NUCLEOTIDE SEQUENCE [LARGE SCALE GENOMIC DNA]</scope>
</reference>
<keyword evidence="2" id="KW-0472">Membrane</keyword>
<dbReference type="GO" id="GO:0016020">
    <property type="term" value="C:membrane"/>
    <property type="evidence" value="ECO:0007669"/>
    <property type="project" value="UniProtKB-SubCell"/>
</dbReference>
<proteinExistence type="predicted"/>
<dbReference type="CDD" id="cd00030">
    <property type="entry name" value="C2"/>
    <property type="match status" value="2"/>
</dbReference>
<dbReference type="SUPFAM" id="SSF49562">
    <property type="entry name" value="C2 domain (Calcium/lipid-binding domain, CaLB)"/>
    <property type="match status" value="2"/>
</dbReference>
<evidence type="ECO:0000313" key="7">
    <source>
        <dbReference type="Proteomes" id="UP000015453"/>
    </source>
</evidence>
<name>S8CBX8_9LAMI</name>
<evidence type="ECO:0000259" key="5">
    <source>
        <dbReference type="PROSITE" id="PS51778"/>
    </source>
</evidence>
<dbReference type="EMBL" id="AUSU01006534">
    <property type="protein sequence ID" value="EPS61881.1"/>
    <property type="molecule type" value="Genomic_DNA"/>
</dbReference>
<evidence type="ECO:0000259" key="4">
    <source>
        <dbReference type="PROSITE" id="PS50004"/>
    </source>
</evidence>
<evidence type="ECO:0008006" key="8">
    <source>
        <dbReference type="Google" id="ProtNLM"/>
    </source>
</evidence>
<dbReference type="SMART" id="SM00239">
    <property type="entry name" value="C2"/>
    <property type="match status" value="2"/>
</dbReference>
<feature type="domain" description="VASt" evidence="5">
    <location>
        <begin position="172"/>
        <end position="341"/>
    </location>
</feature>
<dbReference type="OrthoDB" id="67700at2759"/>
<evidence type="ECO:0000256" key="2">
    <source>
        <dbReference type="ARBA" id="ARBA00023136"/>
    </source>
</evidence>
<comment type="caution">
    <text evidence="6">The sequence shown here is derived from an EMBL/GenBank/DDBJ whole genome shotgun (WGS) entry which is preliminary data.</text>
</comment>
<gene>
    <name evidence="6" type="ORF">M569_12912</name>
</gene>
<accession>S8CBX8</accession>
<dbReference type="PRINTS" id="PR00360">
    <property type="entry name" value="C2DOMAIN"/>
</dbReference>
<keyword evidence="7" id="KW-1185">Reference proteome</keyword>
<dbReference type="InterPro" id="IPR035892">
    <property type="entry name" value="C2_domain_sf"/>
</dbReference>
<evidence type="ECO:0000256" key="1">
    <source>
        <dbReference type="ARBA" id="ARBA00004370"/>
    </source>
</evidence>